<name>A0AA86R3Y1_9EUKA</name>
<keyword evidence="4" id="KW-0597">Phosphoprotein</keyword>
<dbReference type="AlphaFoldDB" id="A0AA86R3Y1"/>
<accession>A0AA86R3Y1</accession>
<dbReference type="EC" id="6.3.4.21" evidence="3"/>
<dbReference type="EMBL" id="CAXDID020000345">
    <property type="protein sequence ID" value="CAL6080222.1"/>
    <property type="molecule type" value="Genomic_DNA"/>
</dbReference>
<dbReference type="CDD" id="cd01570">
    <property type="entry name" value="NAPRTase_A"/>
    <property type="match status" value="1"/>
</dbReference>
<proteinExistence type="inferred from homology"/>
<evidence type="ECO:0000313" key="10">
    <source>
        <dbReference type="EMBL" id="CAI9968453.1"/>
    </source>
</evidence>
<reference evidence="10" key="1">
    <citation type="submission" date="2023-06" db="EMBL/GenBank/DDBJ databases">
        <authorList>
            <person name="Kurt Z."/>
        </authorList>
    </citation>
    <scope>NUCLEOTIDE SEQUENCE</scope>
</reference>
<keyword evidence="10" id="KW-0808">Transferase</keyword>
<gene>
    <name evidence="10" type="ORF">HINF_LOCUS56098</name>
    <name evidence="11" type="ORF">HINF_LOCUS59763</name>
</gene>
<dbReference type="SUPFAM" id="SSF54675">
    <property type="entry name" value="Nicotinate/Quinolinate PRTase N-terminal domain-like"/>
    <property type="match status" value="1"/>
</dbReference>
<dbReference type="InterPro" id="IPR007229">
    <property type="entry name" value="Nic_PRibTrfase-Fam"/>
</dbReference>
<dbReference type="EMBL" id="CATOUU010001038">
    <property type="protein sequence ID" value="CAI9968453.1"/>
    <property type="molecule type" value="Genomic_DNA"/>
</dbReference>
<evidence type="ECO:0000256" key="6">
    <source>
        <dbReference type="ARBA" id="ARBA00022642"/>
    </source>
</evidence>
<evidence type="ECO:0000256" key="4">
    <source>
        <dbReference type="ARBA" id="ARBA00022553"/>
    </source>
</evidence>
<dbReference type="InterPro" id="IPR013785">
    <property type="entry name" value="Aldolase_TIM"/>
</dbReference>
<dbReference type="PANTHER" id="PTHR11098:SF1">
    <property type="entry name" value="NICOTINATE PHOSPHORIBOSYLTRANSFERASE"/>
    <property type="match status" value="1"/>
</dbReference>
<keyword evidence="5" id="KW-0436">Ligase</keyword>
<keyword evidence="10" id="KW-0328">Glycosyltransferase</keyword>
<dbReference type="InterPro" id="IPR041619">
    <property type="entry name" value="NAPRTase_C"/>
</dbReference>
<sequence>MDRISPLLTDQYQLTMVYSYFMAGSHMKQSTFEMFFRTNPFKGSYAIFGGLDAFMEYLVNFTFTEEELAYVKETMPHAPPAFFEYLKSLHYSQLTISAPSQGTVVFANEPLVIVQGPLGFCQLVETTLLVLCNYATLMCTNACRMRVATDSVFTNAKKPNVDVKDAIKKVLADKVLLEFGLRRAQGPNGGLSASRYALIGGFNSTSNVLAAMQMGTIASGTMAHAYILSFTTGLGELIPEQHAMVQPLLGGKNFEWFATRVLAWKSRLFGGEKPPLMLQLNTQQDIAKVSFSSYSGNEQELSAFTTFAFTQPKNFTALVDTYDTLNSGVPNFVIVACALLEFGIQANGIRLDSGDLAYLSKQVRLIFNKVHQVMTEQYENLTPCSPDMHNKYDGQFLKCKVVASNDITEEVLVQLQKEGAQVDVFGIGTHLVTCKAQPALGGVYKIVEIDGQARMKMTEDISKATLPGSKDVYRLFLSSSEPYADIICKKGVNVPVAGQIVTCIHPHDELKRVMVKPAKVVKLHNVWIDHGELKYPHKIENGKVILQHPDLASTREYVLEQVYALREDQKRYLNPTPYKVSLNQDMNQMLREMALGIKKIQLIE</sequence>
<dbReference type="Proteomes" id="UP001642409">
    <property type="component" value="Unassembled WGS sequence"/>
</dbReference>
<dbReference type="GO" id="GO:0016757">
    <property type="term" value="F:glycosyltransferase activity"/>
    <property type="evidence" value="ECO:0007669"/>
    <property type="project" value="UniProtKB-KW"/>
</dbReference>
<evidence type="ECO:0000256" key="1">
    <source>
        <dbReference type="ARBA" id="ARBA00004952"/>
    </source>
</evidence>
<dbReference type="InterPro" id="IPR040727">
    <property type="entry name" value="NAPRTase_N"/>
</dbReference>
<keyword evidence="12" id="KW-1185">Reference proteome</keyword>
<dbReference type="Gene3D" id="3.20.140.10">
    <property type="entry name" value="nicotinate phosphoribosyltransferase"/>
    <property type="match status" value="2"/>
</dbReference>
<dbReference type="Pfam" id="PF17956">
    <property type="entry name" value="NAPRTase_C"/>
    <property type="match status" value="1"/>
</dbReference>
<dbReference type="Pfam" id="PF17767">
    <property type="entry name" value="NAPRTase_N"/>
    <property type="match status" value="1"/>
</dbReference>
<dbReference type="PANTHER" id="PTHR11098">
    <property type="entry name" value="NICOTINATE PHOSPHORIBOSYLTRANSFERASE"/>
    <property type="match status" value="1"/>
</dbReference>
<feature type="domain" description="Nicotinate phosphoribosyltransferase N-terminal" evidence="8">
    <location>
        <begin position="7"/>
        <end position="132"/>
    </location>
</feature>
<comment type="caution">
    <text evidence="10">The sequence shown here is derived from an EMBL/GenBank/DDBJ whole genome shotgun (WGS) entry which is preliminary data.</text>
</comment>
<comment type="catalytic activity">
    <reaction evidence="7">
        <text>5-phospho-alpha-D-ribose 1-diphosphate + nicotinate + ATP + H2O = nicotinate beta-D-ribonucleotide + ADP + phosphate + diphosphate</text>
        <dbReference type="Rhea" id="RHEA:36163"/>
        <dbReference type="ChEBI" id="CHEBI:15377"/>
        <dbReference type="ChEBI" id="CHEBI:30616"/>
        <dbReference type="ChEBI" id="CHEBI:32544"/>
        <dbReference type="ChEBI" id="CHEBI:33019"/>
        <dbReference type="ChEBI" id="CHEBI:43474"/>
        <dbReference type="ChEBI" id="CHEBI:57502"/>
        <dbReference type="ChEBI" id="CHEBI:58017"/>
        <dbReference type="ChEBI" id="CHEBI:456216"/>
        <dbReference type="EC" id="6.3.4.21"/>
    </reaction>
</comment>
<evidence type="ECO:0000259" key="9">
    <source>
        <dbReference type="Pfam" id="PF17956"/>
    </source>
</evidence>
<dbReference type="GO" id="GO:0004516">
    <property type="term" value="F:nicotinate phosphoribosyltransferase activity"/>
    <property type="evidence" value="ECO:0007669"/>
    <property type="project" value="UniProtKB-EC"/>
</dbReference>
<protein>
    <recommendedName>
        <fullName evidence="3">nicotinate phosphoribosyltransferase</fullName>
        <ecNumber evidence="3">6.3.4.21</ecNumber>
    </recommendedName>
</protein>
<comment type="pathway">
    <text evidence="1">Cofactor biosynthesis; NAD(+) biosynthesis; nicotinate D-ribonucleotide from nicotinate: step 1/1.</text>
</comment>
<evidence type="ECO:0000313" key="12">
    <source>
        <dbReference type="Proteomes" id="UP001642409"/>
    </source>
</evidence>
<comment type="similarity">
    <text evidence="2">Belongs to the NAPRTase family.</text>
</comment>
<dbReference type="SUPFAM" id="SSF51690">
    <property type="entry name" value="Nicotinate/Quinolinate PRTase C-terminal domain-like"/>
    <property type="match status" value="1"/>
</dbReference>
<evidence type="ECO:0000256" key="2">
    <source>
        <dbReference type="ARBA" id="ARBA00010897"/>
    </source>
</evidence>
<evidence type="ECO:0000256" key="5">
    <source>
        <dbReference type="ARBA" id="ARBA00022598"/>
    </source>
</evidence>
<dbReference type="Gene3D" id="3.20.20.70">
    <property type="entry name" value="Aldolase class I"/>
    <property type="match status" value="2"/>
</dbReference>
<feature type="domain" description="Nicotinate phosphoribosyltransferase C-terminal" evidence="9">
    <location>
        <begin position="470"/>
        <end position="589"/>
    </location>
</feature>
<evidence type="ECO:0000256" key="3">
    <source>
        <dbReference type="ARBA" id="ARBA00013236"/>
    </source>
</evidence>
<reference evidence="11 12" key="2">
    <citation type="submission" date="2024-07" db="EMBL/GenBank/DDBJ databases">
        <authorList>
            <person name="Akdeniz Z."/>
        </authorList>
    </citation>
    <scope>NUCLEOTIDE SEQUENCE [LARGE SCALE GENOMIC DNA]</scope>
</reference>
<evidence type="ECO:0000313" key="11">
    <source>
        <dbReference type="EMBL" id="CAL6080222.1"/>
    </source>
</evidence>
<evidence type="ECO:0000256" key="7">
    <source>
        <dbReference type="ARBA" id="ARBA00048668"/>
    </source>
</evidence>
<organism evidence="10">
    <name type="scientific">Hexamita inflata</name>
    <dbReference type="NCBI Taxonomy" id="28002"/>
    <lineage>
        <taxon>Eukaryota</taxon>
        <taxon>Metamonada</taxon>
        <taxon>Diplomonadida</taxon>
        <taxon>Hexamitidae</taxon>
        <taxon>Hexamitinae</taxon>
        <taxon>Hexamita</taxon>
    </lineage>
</organism>
<dbReference type="GO" id="GO:0005829">
    <property type="term" value="C:cytosol"/>
    <property type="evidence" value="ECO:0007669"/>
    <property type="project" value="TreeGrafter"/>
</dbReference>
<evidence type="ECO:0000259" key="8">
    <source>
        <dbReference type="Pfam" id="PF17767"/>
    </source>
</evidence>
<dbReference type="PIRSF" id="PIRSF000484">
    <property type="entry name" value="NAPRT"/>
    <property type="match status" value="1"/>
</dbReference>
<dbReference type="GO" id="GO:0034355">
    <property type="term" value="P:NAD+ biosynthetic process via the salvage pathway"/>
    <property type="evidence" value="ECO:0007669"/>
    <property type="project" value="TreeGrafter"/>
</dbReference>
<keyword evidence="6" id="KW-0662">Pyridine nucleotide biosynthesis</keyword>
<dbReference type="InterPro" id="IPR036068">
    <property type="entry name" value="Nicotinate_pribotase-like_C"/>
</dbReference>